<comment type="caution">
    <text evidence="1">The sequence shown here is derived from an EMBL/GenBank/DDBJ whole genome shotgun (WGS) entry which is preliminary data.</text>
</comment>
<reference evidence="1 2" key="1">
    <citation type="journal article" date="2022" name="New Phytol.">
        <title>Ecological generalism drives hyperdiversity of secondary metabolite gene clusters in xylarialean endophytes.</title>
        <authorList>
            <person name="Franco M.E.E."/>
            <person name="Wisecaver J.H."/>
            <person name="Arnold A.E."/>
            <person name="Ju Y.M."/>
            <person name="Slot J.C."/>
            <person name="Ahrendt S."/>
            <person name="Moore L.P."/>
            <person name="Eastman K.E."/>
            <person name="Scott K."/>
            <person name="Konkel Z."/>
            <person name="Mondo S.J."/>
            <person name="Kuo A."/>
            <person name="Hayes R.D."/>
            <person name="Haridas S."/>
            <person name="Andreopoulos B."/>
            <person name="Riley R."/>
            <person name="LaButti K."/>
            <person name="Pangilinan J."/>
            <person name="Lipzen A."/>
            <person name="Amirebrahimi M."/>
            <person name="Yan J."/>
            <person name="Adam C."/>
            <person name="Keymanesh K."/>
            <person name="Ng V."/>
            <person name="Louie K."/>
            <person name="Northen T."/>
            <person name="Drula E."/>
            <person name="Henrissat B."/>
            <person name="Hsieh H.M."/>
            <person name="Youens-Clark K."/>
            <person name="Lutzoni F."/>
            <person name="Miadlikowska J."/>
            <person name="Eastwood D.C."/>
            <person name="Hamelin R.C."/>
            <person name="Grigoriev I.V."/>
            <person name="U'Ren J.M."/>
        </authorList>
    </citation>
    <scope>NUCLEOTIDE SEQUENCE [LARGE SCALE GENOMIC DNA]</scope>
    <source>
        <strain evidence="1 2">CBS 119005</strain>
    </source>
</reference>
<sequence>MHACMHVSIHPFIQFCCLVFICLLSFLIFVIMLEYPSLPPRQLGTLIVSIPVGAKPGISFSFFSNFFST</sequence>
<evidence type="ECO:0000313" key="1">
    <source>
        <dbReference type="EMBL" id="KAI4861178.1"/>
    </source>
</evidence>
<dbReference type="Proteomes" id="UP001497700">
    <property type="component" value="Unassembled WGS sequence"/>
</dbReference>
<protein>
    <submittedName>
        <fullName evidence="1">Uncharacterized protein</fullName>
    </submittedName>
</protein>
<name>A0ACB9YQF4_9PEZI</name>
<accession>A0ACB9YQF4</accession>
<keyword evidence="2" id="KW-1185">Reference proteome</keyword>
<proteinExistence type="predicted"/>
<evidence type="ECO:0000313" key="2">
    <source>
        <dbReference type="Proteomes" id="UP001497700"/>
    </source>
</evidence>
<gene>
    <name evidence="1" type="ORF">F4820DRAFT_434593</name>
</gene>
<dbReference type="EMBL" id="MU393560">
    <property type="protein sequence ID" value="KAI4861178.1"/>
    <property type="molecule type" value="Genomic_DNA"/>
</dbReference>
<organism evidence="1 2">
    <name type="scientific">Hypoxylon rubiginosum</name>
    <dbReference type="NCBI Taxonomy" id="110542"/>
    <lineage>
        <taxon>Eukaryota</taxon>
        <taxon>Fungi</taxon>
        <taxon>Dikarya</taxon>
        <taxon>Ascomycota</taxon>
        <taxon>Pezizomycotina</taxon>
        <taxon>Sordariomycetes</taxon>
        <taxon>Xylariomycetidae</taxon>
        <taxon>Xylariales</taxon>
        <taxon>Hypoxylaceae</taxon>
        <taxon>Hypoxylon</taxon>
    </lineage>
</organism>